<feature type="domain" description="NodB homology" evidence="3">
    <location>
        <begin position="76"/>
        <end position="340"/>
    </location>
</feature>
<dbReference type="STRING" id="1220578.FPE01S_04_04400"/>
<dbReference type="Gene3D" id="3.20.20.370">
    <property type="entry name" value="Glycoside hydrolase/deacetylase"/>
    <property type="match status" value="1"/>
</dbReference>
<gene>
    <name evidence="4" type="ORF">FPE01S_04_04400</name>
</gene>
<name>A0A0E9N663_9BACT</name>
<keyword evidence="2" id="KW-0732">Signal</keyword>
<dbReference type="InterPro" id="IPR011330">
    <property type="entry name" value="Glyco_hydro/deAcase_b/a-brl"/>
</dbReference>
<evidence type="ECO:0000256" key="1">
    <source>
        <dbReference type="ARBA" id="ARBA00004613"/>
    </source>
</evidence>
<dbReference type="GO" id="GO:0016810">
    <property type="term" value="F:hydrolase activity, acting on carbon-nitrogen (but not peptide) bonds"/>
    <property type="evidence" value="ECO:0007669"/>
    <property type="project" value="InterPro"/>
</dbReference>
<reference evidence="4 5" key="1">
    <citation type="submission" date="2015-04" db="EMBL/GenBank/DDBJ databases">
        <title>Whole genome shotgun sequence of Flavihumibacter petaseus NBRC 106054.</title>
        <authorList>
            <person name="Miyazawa S."/>
            <person name="Hosoyama A."/>
            <person name="Hashimoto M."/>
            <person name="Noguchi M."/>
            <person name="Tsuchikane K."/>
            <person name="Ohji S."/>
            <person name="Yamazoe A."/>
            <person name="Ichikawa N."/>
            <person name="Kimura A."/>
            <person name="Fujita N."/>
        </authorList>
    </citation>
    <scope>NUCLEOTIDE SEQUENCE [LARGE SCALE GENOMIC DNA]</scope>
    <source>
        <strain evidence="4 5">NBRC 106054</strain>
    </source>
</reference>
<dbReference type="CDD" id="cd10918">
    <property type="entry name" value="CE4_NodB_like_5s_6s"/>
    <property type="match status" value="1"/>
</dbReference>
<evidence type="ECO:0000259" key="3">
    <source>
        <dbReference type="PROSITE" id="PS51677"/>
    </source>
</evidence>
<dbReference type="AlphaFoldDB" id="A0A0E9N663"/>
<dbReference type="InterPro" id="IPR002509">
    <property type="entry name" value="NODB_dom"/>
</dbReference>
<dbReference type="PANTHER" id="PTHR34216:SF3">
    <property type="entry name" value="POLY-BETA-1,6-N-ACETYL-D-GLUCOSAMINE N-DEACETYLASE"/>
    <property type="match status" value="1"/>
</dbReference>
<keyword evidence="5" id="KW-1185">Reference proteome</keyword>
<evidence type="ECO:0000313" key="4">
    <source>
        <dbReference type="EMBL" id="GAO45196.1"/>
    </source>
</evidence>
<dbReference type="RefSeq" id="WP_046371148.1">
    <property type="nucleotide sequence ID" value="NZ_BBWV01000004.1"/>
</dbReference>
<organism evidence="4 5">
    <name type="scientific">Flavihumibacter petaseus NBRC 106054</name>
    <dbReference type="NCBI Taxonomy" id="1220578"/>
    <lineage>
        <taxon>Bacteria</taxon>
        <taxon>Pseudomonadati</taxon>
        <taxon>Bacteroidota</taxon>
        <taxon>Chitinophagia</taxon>
        <taxon>Chitinophagales</taxon>
        <taxon>Chitinophagaceae</taxon>
        <taxon>Flavihumibacter</taxon>
    </lineage>
</organism>
<accession>A0A0E9N663</accession>
<dbReference type="GO" id="GO:0005975">
    <property type="term" value="P:carbohydrate metabolic process"/>
    <property type="evidence" value="ECO:0007669"/>
    <property type="project" value="InterPro"/>
</dbReference>
<proteinExistence type="predicted"/>
<dbReference type="Pfam" id="PF01522">
    <property type="entry name" value="Polysacc_deac_1"/>
    <property type="match status" value="2"/>
</dbReference>
<protein>
    <submittedName>
        <fullName evidence="4">Putative polysaccharide deacetylase</fullName>
    </submittedName>
</protein>
<dbReference type="OrthoDB" id="9778320at2"/>
<comment type="subcellular location">
    <subcellularLocation>
        <location evidence="1">Secreted</location>
    </subcellularLocation>
</comment>
<evidence type="ECO:0000313" key="5">
    <source>
        <dbReference type="Proteomes" id="UP000033121"/>
    </source>
</evidence>
<evidence type="ECO:0000256" key="2">
    <source>
        <dbReference type="ARBA" id="ARBA00022729"/>
    </source>
</evidence>
<sequence length="340" mass="38858">MLQRLVNKMKRLAGTGGGRALVLMYHRIAEPIADPWDLVVSTLHFEQQLILLREKYRVVSIPQLALYIKAGKIPHDCICLSFDDGYADNFVVARKLLEQYALPATFFIPTYYVQQQEMFWWDRLSDMLLTEPLPQRNLTVTIRGEVFEFDLGNENSVPDAGKAYLAWRWPEPPPDNRVHAYLTIWEKLRPLPLPEINDVLAYLERELAYKPVGPGPAKAMTTAQLHELSMSPVCTIGLHTHTHPALSAHSKAVQEWEIRENAIRLQEITGLTPSVLAYPYGDYDHALPGALENLGITMAFVTHENPVTAKSDLFQLSRIQVKNWTAEQLNAVLKQWLRRR</sequence>
<comment type="caution">
    <text evidence="4">The sequence shown here is derived from an EMBL/GenBank/DDBJ whole genome shotgun (WGS) entry which is preliminary data.</text>
</comment>
<dbReference type="GO" id="GO:0005576">
    <property type="term" value="C:extracellular region"/>
    <property type="evidence" value="ECO:0007669"/>
    <property type="project" value="UniProtKB-SubCell"/>
</dbReference>
<dbReference type="InterPro" id="IPR051398">
    <property type="entry name" value="Polysacch_Deacetylase"/>
</dbReference>
<dbReference type="Proteomes" id="UP000033121">
    <property type="component" value="Unassembled WGS sequence"/>
</dbReference>
<dbReference type="PROSITE" id="PS51677">
    <property type="entry name" value="NODB"/>
    <property type="match status" value="1"/>
</dbReference>
<dbReference type="SUPFAM" id="SSF88713">
    <property type="entry name" value="Glycoside hydrolase/deacetylase"/>
    <property type="match status" value="1"/>
</dbReference>
<dbReference type="EMBL" id="BBWV01000004">
    <property type="protein sequence ID" value="GAO45196.1"/>
    <property type="molecule type" value="Genomic_DNA"/>
</dbReference>
<dbReference type="PANTHER" id="PTHR34216">
    <property type="match status" value="1"/>
</dbReference>